<comment type="caution">
    <text evidence="1">The sequence shown here is derived from an EMBL/GenBank/DDBJ whole genome shotgun (WGS) entry which is preliminary data.</text>
</comment>
<evidence type="ECO:0000313" key="2">
    <source>
        <dbReference type="Proteomes" id="UP000608754"/>
    </source>
</evidence>
<accession>A0A8J7FRI1</accession>
<evidence type="ECO:0000313" key="1">
    <source>
        <dbReference type="EMBL" id="MBF0597193.1"/>
    </source>
</evidence>
<reference evidence="1" key="1">
    <citation type="submission" date="2020-10" db="EMBL/GenBank/DDBJ databases">
        <authorList>
            <person name="Lu T."/>
            <person name="Wang Q."/>
            <person name="Han X."/>
        </authorList>
    </citation>
    <scope>NUCLEOTIDE SEQUENCE</scope>
    <source>
        <strain evidence="1">WQ 117</strain>
    </source>
</reference>
<protein>
    <recommendedName>
        <fullName evidence="3">Translocation/assembly module TamB</fullName>
    </recommendedName>
</protein>
<organism evidence="1 2">
    <name type="scientific">Faecalibacter rhinopitheci</name>
    <dbReference type="NCBI Taxonomy" id="2779678"/>
    <lineage>
        <taxon>Bacteria</taxon>
        <taxon>Pseudomonadati</taxon>
        <taxon>Bacteroidota</taxon>
        <taxon>Flavobacteriia</taxon>
        <taxon>Flavobacteriales</taxon>
        <taxon>Weeksellaceae</taxon>
        <taxon>Faecalibacter</taxon>
    </lineage>
</organism>
<proteinExistence type="predicted"/>
<gene>
    <name evidence="1" type="ORF">IM532_07010</name>
</gene>
<dbReference type="RefSeq" id="WP_194182743.1">
    <property type="nucleotide sequence ID" value="NZ_JADGIK010000004.1"/>
</dbReference>
<dbReference type="EMBL" id="JADGIK010000004">
    <property type="protein sequence ID" value="MBF0597193.1"/>
    <property type="molecule type" value="Genomic_DNA"/>
</dbReference>
<name>A0A8J7FRI1_9FLAO</name>
<keyword evidence="2" id="KW-1185">Reference proteome</keyword>
<evidence type="ECO:0008006" key="3">
    <source>
        <dbReference type="Google" id="ProtNLM"/>
    </source>
</evidence>
<dbReference type="Proteomes" id="UP000608754">
    <property type="component" value="Unassembled WGS sequence"/>
</dbReference>
<sequence length="1526" mass="171106">MKIVRRIGRIILVCIIFILTLLLGASIAIQIPSVQSKIAKFAMEKLNKSLNTRMYVDSVDIDFFGKIYLNDVSIKDDHDLDFITSKQLQTTLSIWSIVSNPDYINLKEVKLVNPDVKVITYKGDSISNFIRFVNGFSSDKPKDPTRTFKLDGDFFMKNGKVSILNENSGNLWLKAQNVQLHVEDFKLVDSDINAKLENFCFTADRKGEKYTVKNMTGLFHYSKKEIRIDNLNMRTDDSTLNGHFLLSYDKPSDMSDFNNKVFWDVFFDRGSVVNFKDIRYFTDQFNKNSSGNVYGKVTGTLNNLTFHDFEINGGGNYIGASKLTLKDMMNGALKIYTKNGKVSSSYKNITSFLPTFVSQKIPDFITRFGNMNYRGDFTLDPNEIVLNGYAITALGDADLRATLRNYRNPKTMLYTGTVDAKNLNLQQLTEVKELGFVSGKFKFNGVGTDISKMKLDLDGSLRYIDLMGKRYNNITVDGEIKDYAFNGLFDIKDPNLNGQLNGHINFSGKPYDFNFTSNIRQINLDFLGITKNMNAIIRGDVMGNFSLTNLDDLRGNIDLKNVYYRSKRDTITFNHVMLNSVVDGKHKRMELNVPEYMQATLDGQFKVTEVVNVLNNALVPLVPSFKNKTVSPGQKFDFDIFVEQNLLSYFDPSIKIEPETRIVGYIDSDTNALDVKLDTPGLSYAGVELFRSNVSLNTLQEANNLNAKIDSLRVSGITVKDIDIQSIPKNDTLLVETNFKIGNKSPVKFDLNLYHTLSQKKEYYIFGFSPSTILIDSTQWQINPRNDKQSNRMILNPVKKSFMVQDLVLESEDQHLDLSGVFYERENFNFDANFNNLFLDKIIPQVLLGKLKLEGVANGQINVIRTKEKLEPTLQTKIDGLTLNEFLLGDLNLNGGYNISDNIFNFDLSLMKENIESVKANGDIINKKTGPEIDIYANLDDFQMDFLEGFLSTVFTNIRGTMSGDVHIDGPLTLPNINGDLIAKNLGMKVKFLGVDYEFEGENNLFVSKQGNGQGIIMLDEVNFKDTTYKTSGVVNGALLFRNVSEWGLNLQFDADNLLVMNTSIKDNELFYGKIFAKGDVLMMGPVEQLGIYGNATVVGNSELTINTGSTTIENESNLVRFVPNQFKTIKDDKSANRPKGMNIDLNINAYPNAQVNLIFDAATNDKASARGTAENLRFVMNNSGLSLTGVYNIENGTYEFRQIPLIPKNFTIKKGSAVQFSGDPMNATLDISAIFERTVSNVGDYLGIGFSQVYDTELSIDISETLAKPKIDFGLTLPTAGSDINSQLQSKFRSNQEEQMLQFSYILLTGKFGEALDISSGVTSTAADIGLSTIAGILSSIINGVDVNLEYIGGSQQSGTNDKVRYSLSYQINERLRIRGAYGMAVKNQYIENFDGNLDLTYDISKTNNGSLVLNAFTKPTTFTIQQFTGGNTMMNQSYGAGINYNTSFENFREFIGARKKKKEQKAKVKAQASEVELEKLDSTIIEKKSIYIDTINTTSVSKNEAVEVKKQPVRRPSRGLVRIK</sequence>